<evidence type="ECO:0000256" key="2">
    <source>
        <dbReference type="SAM" id="Phobius"/>
    </source>
</evidence>
<evidence type="ECO:0000256" key="3">
    <source>
        <dbReference type="SAM" id="SignalP"/>
    </source>
</evidence>
<feature type="signal peptide" evidence="3">
    <location>
        <begin position="1"/>
        <end position="19"/>
    </location>
</feature>
<dbReference type="InterPro" id="IPR052728">
    <property type="entry name" value="O2_lipid_transport_reg"/>
</dbReference>
<keyword evidence="2" id="KW-1133">Transmembrane helix</keyword>
<proteinExistence type="predicted"/>
<organism evidence="5 6">
    <name type="scientific">Mytilus edulis</name>
    <name type="common">Blue mussel</name>
    <dbReference type="NCBI Taxonomy" id="6550"/>
    <lineage>
        <taxon>Eukaryota</taxon>
        <taxon>Metazoa</taxon>
        <taxon>Spiralia</taxon>
        <taxon>Lophotrochozoa</taxon>
        <taxon>Mollusca</taxon>
        <taxon>Bivalvia</taxon>
        <taxon>Autobranchia</taxon>
        <taxon>Pteriomorphia</taxon>
        <taxon>Mytilida</taxon>
        <taxon>Mytiloidea</taxon>
        <taxon>Mytilidae</taxon>
        <taxon>Mytilinae</taxon>
        <taxon>Mytilus</taxon>
    </lineage>
</organism>
<dbReference type="PANTHER" id="PTHR11161:SF0">
    <property type="entry name" value="O-ACYLTRANSFERASE LIKE PROTEIN"/>
    <property type="match status" value="1"/>
</dbReference>
<dbReference type="AlphaFoldDB" id="A0A8S3T1A8"/>
<evidence type="ECO:0000313" key="6">
    <source>
        <dbReference type="Proteomes" id="UP000683360"/>
    </source>
</evidence>
<dbReference type="EMBL" id="CAJPWZ010001966">
    <property type="protein sequence ID" value="CAG2227511.1"/>
    <property type="molecule type" value="Genomic_DNA"/>
</dbReference>
<sequence length="924" mass="103746">MAKMYVYCFLLLLFKCSVALEANYHDIIQNSFQILKGYSQHNNQTVLFQDINAMNKALNVRTILDNLQTFSDELDKFSELSDSTSVLIGNTTNIHDFNVTSTLNQNTYINSLPTTVYATHEQGDTTLAKETPTVSVTTKSMPTTVLPVNVTASNSPVTASTIPPLPKVNALCLNHTQSVLAGLFGGKQWAMQMLDALGKPPAGLLSGKIAWLGDYDECIGISAEEFNGEYCLAKFYVTSLTNPVLNESKRNGNPSRAMCAEYLLHFRYKKSVQFRIVIGILVGLAIIATTYDVVIQHMSKPKKNSWDLSDAHATTYDSAGNGHVNNGYEGEKNGPISDLSGQEHKYQFKEPEKSMSAEDPSTTPYKPGFLGKLLLSFSVYTNGAKILSTNQGSGTLTAVNGIRFISMSWVILGHTFAFGMNSAGNIATLFGALIKRKTFMAIINAEVSVDTFFALSIEQPSWGQQMPVAWVPLELQISEMKRLEINFIRKSELQKVNLENGDLALTDAHLIQLDILVEPKQYNGTERSTEFFLVPCMIKEEAPTSFVNMEEMGDKMICLSYRLKKSSVPAALIFKLIGSALNVLPIKEQDGHPCLYYQAAAFSIDDNNECRMHMKGSRIVVNLINKVSRLEISSDIAASLQECLTFTLTNVLQFYYACIGEDIKRVDILKLFDTEVGVLCCDGFCFITLNEAKNRKTWTCEKKEIHETHLHWILDETIGQDECPPKCEDFPVKDLSQSPNDKHLVRLASELNISHFNDFLLHLGLKTKDWEKIEYNWGRAEDAMVVALLQWKERNQNVTFQKILDAQESIADNRHHLCQVFKGQPGLLENTSFGFQDTPDDRFLSTLSRKLGNCVIQLGIELGLTFSDIEAVYVKHPKDFFSQMYEVLKIWKQKTPENTYLNLMLAIQRVRGKQFLKRNFCCAI</sequence>
<dbReference type="InterPro" id="IPR000488">
    <property type="entry name" value="Death_dom"/>
</dbReference>
<comment type="caution">
    <text evidence="5">The sequence shown here is derived from an EMBL/GenBank/DDBJ whole genome shotgun (WGS) entry which is preliminary data.</text>
</comment>
<feature type="domain" description="Death" evidence="4">
    <location>
        <begin position="857"/>
        <end position="910"/>
    </location>
</feature>
<evidence type="ECO:0000313" key="5">
    <source>
        <dbReference type="EMBL" id="CAG2227511.1"/>
    </source>
</evidence>
<keyword evidence="3" id="KW-0732">Signal</keyword>
<dbReference type="Proteomes" id="UP000683360">
    <property type="component" value="Unassembled WGS sequence"/>
</dbReference>
<feature type="chain" id="PRO_5035777169" description="Death domain-containing protein" evidence="3">
    <location>
        <begin position="20"/>
        <end position="924"/>
    </location>
</feature>
<dbReference type="CDD" id="cd01670">
    <property type="entry name" value="Death"/>
    <property type="match status" value="1"/>
</dbReference>
<keyword evidence="6" id="KW-1185">Reference proteome</keyword>
<evidence type="ECO:0000259" key="4">
    <source>
        <dbReference type="PROSITE" id="PS50017"/>
    </source>
</evidence>
<feature type="transmembrane region" description="Helical" evidence="2">
    <location>
        <begin position="409"/>
        <end position="434"/>
    </location>
</feature>
<protein>
    <recommendedName>
        <fullName evidence="4">Death domain-containing protein</fullName>
    </recommendedName>
</protein>
<keyword evidence="2" id="KW-0812">Transmembrane</keyword>
<dbReference type="OrthoDB" id="10324097at2759"/>
<reference evidence="5" key="1">
    <citation type="submission" date="2021-03" db="EMBL/GenBank/DDBJ databases">
        <authorList>
            <person name="Bekaert M."/>
        </authorList>
    </citation>
    <scope>NUCLEOTIDE SEQUENCE</scope>
</reference>
<feature type="transmembrane region" description="Helical" evidence="2">
    <location>
        <begin position="274"/>
        <end position="294"/>
    </location>
</feature>
<dbReference type="SUPFAM" id="SSF47986">
    <property type="entry name" value="DEATH domain"/>
    <property type="match status" value="1"/>
</dbReference>
<keyword evidence="2" id="KW-0472">Membrane</keyword>
<accession>A0A8S3T1A8</accession>
<gene>
    <name evidence="5" type="ORF">MEDL_40527</name>
</gene>
<dbReference type="PROSITE" id="PS50017">
    <property type="entry name" value="DEATH_DOMAIN"/>
    <property type="match status" value="1"/>
</dbReference>
<dbReference type="SMART" id="SM00703">
    <property type="entry name" value="NRF"/>
    <property type="match status" value="1"/>
</dbReference>
<dbReference type="GO" id="GO:0007165">
    <property type="term" value="P:signal transduction"/>
    <property type="evidence" value="ECO:0007669"/>
    <property type="project" value="InterPro"/>
</dbReference>
<feature type="region of interest" description="Disordered" evidence="1">
    <location>
        <begin position="320"/>
        <end position="340"/>
    </location>
</feature>
<evidence type="ECO:0000256" key="1">
    <source>
        <dbReference type="SAM" id="MobiDB-lite"/>
    </source>
</evidence>
<dbReference type="Pfam" id="PF20146">
    <property type="entry name" value="NRF"/>
    <property type="match status" value="1"/>
</dbReference>
<dbReference type="InterPro" id="IPR011029">
    <property type="entry name" value="DEATH-like_dom_sf"/>
</dbReference>
<dbReference type="PANTHER" id="PTHR11161">
    <property type="entry name" value="O-ACYLTRANSFERASE"/>
    <property type="match status" value="1"/>
</dbReference>
<dbReference type="Gene3D" id="1.10.533.10">
    <property type="entry name" value="Death Domain, Fas"/>
    <property type="match status" value="2"/>
</dbReference>
<name>A0A8S3T1A8_MYTED</name>
<dbReference type="InterPro" id="IPR006621">
    <property type="entry name" value="Nose-resist-to-fluoxetine_N"/>
</dbReference>